<evidence type="ECO:0000313" key="6">
    <source>
        <dbReference type="Proteomes" id="UP000503462"/>
    </source>
</evidence>
<keyword evidence="1" id="KW-0677">Repeat</keyword>
<dbReference type="OrthoDB" id="3946649at2759"/>
<evidence type="ECO:0000256" key="2">
    <source>
        <dbReference type="ARBA" id="ARBA00023043"/>
    </source>
</evidence>
<dbReference type="Pfam" id="PF12796">
    <property type="entry name" value="Ank_2"/>
    <property type="match status" value="1"/>
</dbReference>
<dbReference type="GO" id="GO:0005737">
    <property type="term" value="C:cytoplasm"/>
    <property type="evidence" value="ECO:0007669"/>
    <property type="project" value="TreeGrafter"/>
</dbReference>
<dbReference type="PANTHER" id="PTHR23206">
    <property type="entry name" value="MASK PROTEIN"/>
    <property type="match status" value="1"/>
</dbReference>
<keyword evidence="6" id="KW-1185">Reference proteome</keyword>
<evidence type="ECO:0000256" key="3">
    <source>
        <dbReference type="PROSITE-ProRule" id="PRU00023"/>
    </source>
</evidence>
<proteinExistence type="predicted"/>
<dbReference type="PANTHER" id="PTHR23206:SF7">
    <property type="entry name" value="PROTEIN KINASE DOMAIN-CONTAINING PROTEIN"/>
    <property type="match status" value="1"/>
</dbReference>
<keyword evidence="2 3" id="KW-0040">ANK repeat</keyword>
<dbReference type="InterPro" id="IPR002110">
    <property type="entry name" value="Ankyrin_rpt"/>
</dbReference>
<name>A0A6H0XVL1_9PEZI</name>
<dbReference type="InterPro" id="IPR036770">
    <property type="entry name" value="Ankyrin_rpt-contain_sf"/>
</dbReference>
<reference evidence="5 6" key="1">
    <citation type="journal article" date="2016" name="Sci. Rep.">
        <title>Peltaster fructicola genome reveals evolution from an invasive phytopathogen to an ectophytic parasite.</title>
        <authorList>
            <person name="Xu C."/>
            <person name="Chen H."/>
            <person name="Gleason M.L."/>
            <person name="Xu J.R."/>
            <person name="Liu H."/>
            <person name="Zhang R."/>
            <person name="Sun G."/>
        </authorList>
    </citation>
    <scope>NUCLEOTIDE SEQUENCE [LARGE SCALE GENOMIC DNA]</scope>
    <source>
        <strain evidence="5 6">LNHT1506</strain>
    </source>
</reference>
<evidence type="ECO:0000256" key="1">
    <source>
        <dbReference type="ARBA" id="ARBA00022737"/>
    </source>
</evidence>
<dbReference type="PROSITE" id="PS50297">
    <property type="entry name" value="ANK_REP_REGION"/>
    <property type="match status" value="1"/>
</dbReference>
<dbReference type="InterPro" id="IPR051631">
    <property type="entry name" value="Ankyrin-KH/SAM_domain"/>
</dbReference>
<accession>A0A6H0XVL1</accession>
<evidence type="ECO:0000256" key="4">
    <source>
        <dbReference type="SAM" id="MobiDB-lite"/>
    </source>
</evidence>
<dbReference type="EMBL" id="CP051141">
    <property type="protein sequence ID" value="QIW98725.1"/>
    <property type="molecule type" value="Genomic_DNA"/>
</dbReference>
<dbReference type="SMART" id="SM00248">
    <property type="entry name" value="ANK"/>
    <property type="match status" value="5"/>
</dbReference>
<dbReference type="SUPFAM" id="SSF48403">
    <property type="entry name" value="Ankyrin repeat"/>
    <property type="match status" value="1"/>
</dbReference>
<evidence type="ECO:0000313" key="5">
    <source>
        <dbReference type="EMBL" id="QIW98725.1"/>
    </source>
</evidence>
<dbReference type="Proteomes" id="UP000503462">
    <property type="component" value="Chromosome 3"/>
</dbReference>
<gene>
    <name evidence="5" type="ORF">AMS68_004243</name>
</gene>
<sequence>MEPVSILAIAGTALSISKTAYSVGESLYIFIHAARKVDATIQGLIDEVQALGNACTLVDGRLRAIAEDERRRRGRKSVLGREDLWSSLQEQITACQVTIDKLETAVKPLSGTSTQKSSAFDKMVKQINVNLKTSDIEQARKRVNTHTTSLQIVLLSIAIEVTNLIPQRMDNLLRNRLKELNDGRQKLSRLVGSASTSTESDVAILRISNRIISTGERLYKSSAVNEWLKGLETIESNQQRLQIFPRTATPSTHPPQRGRADSSVQGNSLQDSYSTIDEQDRDFDPESEFPFAEAEQSIKLGREKFQQEQWHSANAVLQEAINIVLELPIEQQAKCDTEELRHMLGICAFHEFEPASAGRTLAAIFDHDKVMPHVRDNDCKTRMCEIGDLLTQNYVRRGKLDQARECSKVVIAGRQSLPNSDKDVAMWTSVALQARIRVLQGNNARGDVLRSMIPTELIHLVPTFDMLHTDCKDTEDTGPPTVETSDQPRTEVLLGAQQSIMANTEAEQKGAREYLQGNGPHMFLTSKLSEWAQANPYHRRSCLSQQDRDKQMKEHGLKSRTDTAEALIRCDDAWARACALRKSTQKRRSMFGRLSKDHIPDLHLASLFGAVEVMEALIQCGSDVNESFMSLRPLHYAAFGGVVAAAEVLLTAGATVDIPDCKDTPLMLAVLHDWPDIVDVLLHKKADPLLGSGLYGTAVHLACAMGQLKYVAAFSRPSTLKAMGWIPMRNLHMSVSLPQTLRTADKEYPVSHAQLDSFGISALAGHLHVLKYLASCSVDTKRRYLWNVYGDDGHLTCAMALAAAAGHADVVQWMVAENGGRCCPDALVAAIVNKKDPVACLLWRANVSWHTRDPWDPVGFTTKLAKKYRLPALLRNIENPD</sequence>
<dbReference type="Gene3D" id="1.25.40.20">
    <property type="entry name" value="Ankyrin repeat-containing domain"/>
    <property type="match status" value="1"/>
</dbReference>
<feature type="region of interest" description="Disordered" evidence="4">
    <location>
        <begin position="246"/>
        <end position="269"/>
    </location>
</feature>
<feature type="repeat" description="ANK" evidence="3">
    <location>
        <begin position="629"/>
        <end position="661"/>
    </location>
</feature>
<dbReference type="PROSITE" id="PS50088">
    <property type="entry name" value="ANK_REPEAT"/>
    <property type="match status" value="1"/>
</dbReference>
<protein>
    <submittedName>
        <fullName evidence="5">Uncharacterized protein</fullName>
    </submittedName>
</protein>
<organism evidence="5 6">
    <name type="scientific">Peltaster fructicola</name>
    <dbReference type="NCBI Taxonomy" id="286661"/>
    <lineage>
        <taxon>Eukaryota</taxon>
        <taxon>Fungi</taxon>
        <taxon>Dikarya</taxon>
        <taxon>Ascomycota</taxon>
        <taxon>Pezizomycotina</taxon>
        <taxon>Dothideomycetes</taxon>
        <taxon>Dothideomycetes incertae sedis</taxon>
        <taxon>Peltaster</taxon>
    </lineage>
</organism>
<dbReference type="AlphaFoldDB" id="A0A6H0XVL1"/>